<evidence type="ECO:0000313" key="2">
    <source>
        <dbReference type="EMBL" id="TDP96389.1"/>
    </source>
</evidence>
<reference evidence="2 3" key="1">
    <citation type="submission" date="2019-03" db="EMBL/GenBank/DDBJ databases">
        <title>Genomic Encyclopedia of Type Strains, Phase IV (KMG-IV): sequencing the most valuable type-strain genomes for metagenomic binning, comparative biology and taxonomic classification.</title>
        <authorList>
            <person name="Goeker M."/>
        </authorList>
    </citation>
    <scope>NUCLEOTIDE SEQUENCE [LARGE SCALE GENOMIC DNA]</scope>
    <source>
        <strain evidence="2 3">DSM 45361</strain>
    </source>
</reference>
<name>A0A4R6S8S7_LABRH</name>
<sequence>MSDPRTGNVKTLGIKVPDGLHAQFTLVAQLDGISLGDAAVRAVELYVATKRQEPDFAQRATAALEEIEREAAARKGAIEGLFGIGSQEPAEEAKPSASRSRKAGATE</sequence>
<accession>A0A4R6S8S7</accession>
<feature type="region of interest" description="Disordered" evidence="1">
    <location>
        <begin position="83"/>
        <end position="107"/>
    </location>
</feature>
<comment type="caution">
    <text evidence="2">The sequence shown here is derived from an EMBL/GenBank/DDBJ whole genome shotgun (WGS) entry which is preliminary data.</text>
</comment>
<dbReference type="AlphaFoldDB" id="A0A4R6S8S7"/>
<organism evidence="2 3">
    <name type="scientific">Labedaea rhizosphaerae</name>
    <dbReference type="NCBI Taxonomy" id="598644"/>
    <lineage>
        <taxon>Bacteria</taxon>
        <taxon>Bacillati</taxon>
        <taxon>Actinomycetota</taxon>
        <taxon>Actinomycetes</taxon>
        <taxon>Pseudonocardiales</taxon>
        <taxon>Pseudonocardiaceae</taxon>
        <taxon>Labedaea</taxon>
    </lineage>
</organism>
<protein>
    <submittedName>
        <fullName evidence="2">Uncharacterized protein</fullName>
    </submittedName>
</protein>
<evidence type="ECO:0000256" key="1">
    <source>
        <dbReference type="SAM" id="MobiDB-lite"/>
    </source>
</evidence>
<gene>
    <name evidence="2" type="ORF">EV186_104374</name>
</gene>
<keyword evidence="3" id="KW-1185">Reference proteome</keyword>
<dbReference type="EMBL" id="SNXZ01000004">
    <property type="protein sequence ID" value="TDP96389.1"/>
    <property type="molecule type" value="Genomic_DNA"/>
</dbReference>
<evidence type="ECO:0000313" key="3">
    <source>
        <dbReference type="Proteomes" id="UP000295444"/>
    </source>
</evidence>
<dbReference type="RefSeq" id="WP_243754245.1">
    <property type="nucleotide sequence ID" value="NZ_SNXZ01000004.1"/>
</dbReference>
<dbReference type="Proteomes" id="UP000295444">
    <property type="component" value="Unassembled WGS sequence"/>
</dbReference>
<proteinExistence type="predicted"/>